<evidence type="ECO:0000256" key="1">
    <source>
        <dbReference type="SAM" id="MobiDB-lite"/>
    </source>
</evidence>
<evidence type="ECO:0000313" key="3">
    <source>
        <dbReference type="Proteomes" id="UP000006023"/>
    </source>
</evidence>
<dbReference type="EMBL" id="BAED01000026">
    <property type="protein sequence ID" value="GAB05074.1"/>
    <property type="molecule type" value="Genomic_DNA"/>
</dbReference>
<evidence type="ECO:0000313" key="2">
    <source>
        <dbReference type="EMBL" id="GAB05074.1"/>
    </source>
</evidence>
<protein>
    <submittedName>
        <fullName evidence="2">Uncharacterized protein</fullName>
    </submittedName>
</protein>
<dbReference type="Proteomes" id="UP000006023">
    <property type="component" value="Unassembled WGS sequence"/>
</dbReference>
<reference evidence="2 3" key="1">
    <citation type="submission" date="2011-11" db="EMBL/GenBank/DDBJ databases">
        <title>Whole genome shotgun sequence of Gordonia amarae NBRC 15530.</title>
        <authorList>
            <person name="Takarada H."/>
            <person name="Hosoyama A."/>
            <person name="Tsuchikane K."/>
            <person name="Katsumata H."/>
            <person name="Yamazaki S."/>
            <person name="Fujita N."/>
        </authorList>
    </citation>
    <scope>NUCLEOTIDE SEQUENCE [LARGE SCALE GENOMIC DNA]</scope>
    <source>
        <strain evidence="2 3">NBRC 15530</strain>
    </source>
</reference>
<keyword evidence="3" id="KW-1185">Reference proteome</keyword>
<name>G7GN99_9ACTN</name>
<dbReference type="AlphaFoldDB" id="G7GN99"/>
<organism evidence="2 3">
    <name type="scientific">Gordonia amarae NBRC 15530</name>
    <dbReference type="NCBI Taxonomy" id="1075090"/>
    <lineage>
        <taxon>Bacteria</taxon>
        <taxon>Bacillati</taxon>
        <taxon>Actinomycetota</taxon>
        <taxon>Actinomycetes</taxon>
        <taxon>Mycobacteriales</taxon>
        <taxon>Gordoniaceae</taxon>
        <taxon>Gordonia</taxon>
    </lineage>
</organism>
<comment type="caution">
    <text evidence="2">The sequence shown here is derived from an EMBL/GenBank/DDBJ whole genome shotgun (WGS) entry which is preliminary data.</text>
</comment>
<feature type="region of interest" description="Disordered" evidence="1">
    <location>
        <begin position="1"/>
        <end position="29"/>
    </location>
</feature>
<accession>G7GN99</accession>
<proteinExistence type="predicted"/>
<sequence>MAERADLTTDDSGEADKPESLETDAAVTKKTVHRLWKEEGL</sequence>
<gene>
    <name evidence="2" type="ORF">GOAMR_26_00480</name>
</gene>